<accession>A0A0F9B6H3</accession>
<dbReference type="GO" id="GO:0006166">
    <property type="term" value="P:purine ribonucleoside salvage"/>
    <property type="evidence" value="ECO:0007669"/>
    <property type="project" value="UniProtKB-KW"/>
</dbReference>
<dbReference type="GO" id="GO:0046100">
    <property type="term" value="P:hypoxanthine metabolic process"/>
    <property type="evidence" value="ECO:0007669"/>
    <property type="project" value="TreeGrafter"/>
</dbReference>
<evidence type="ECO:0000256" key="7">
    <source>
        <dbReference type="ARBA" id="ARBA00022676"/>
    </source>
</evidence>
<feature type="non-terminal residue" evidence="14">
    <location>
        <position position="1"/>
    </location>
</feature>
<evidence type="ECO:0000256" key="11">
    <source>
        <dbReference type="ARBA" id="ARBA00022741"/>
    </source>
</evidence>
<comment type="cofactor">
    <cofactor evidence="1">
        <name>Mg(2+)</name>
        <dbReference type="ChEBI" id="CHEBI:18420"/>
    </cofactor>
</comment>
<evidence type="ECO:0000256" key="12">
    <source>
        <dbReference type="ARBA" id="ARBA00022842"/>
    </source>
</evidence>
<dbReference type="EC" id="2.4.2.8" evidence="5"/>
<keyword evidence="10" id="KW-0660">Purine salvage</keyword>
<evidence type="ECO:0000259" key="13">
    <source>
        <dbReference type="Pfam" id="PF00156"/>
    </source>
</evidence>
<evidence type="ECO:0000256" key="4">
    <source>
        <dbReference type="ARBA" id="ARBA00008391"/>
    </source>
</evidence>
<comment type="caution">
    <text evidence="14">The sequence shown here is derived from an EMBL/GenBank/DDBJ whole genome shotgun (WGS) entry which is preliminary data.</text>
</comment>
<dbReference type="AlphaFoldDB" id="A0A0F9B6H3"/>
<dbReference type="GO" id="GO:0005829">
    <property type="term" value="C:cytosol"/>
    <property type="evidence" value="ECO:0007669"/>
    <property type="project" value="TreeGrafter"/>
</dbReference>
<dbReference type="GO" id="GO:0032263">
    <property type="term" value="P:GMP salvage"/>
    <property type="evidence" value="ECO:0007669"/>
    <property type="project" value="TreeGrafter"/>
</dbReference>
<keyword evidence="11" id="KW-0547">Nucleotide-binding</keyword>
<dbReference type="InterPro" id="IPR029057">
    <property type="entry name" value="PRTase-like"/>
</dbReference>
<dbReference type="Pfam" id="PF00156">
    <property type="entry name" value="Pribosyltran"/>
    <property type="match status" value="1"/>
</dbReference>
<dbReference type="GO" id="GO:0000166">
    <property type="term" value="F:nucleotide binding"/>
    <property type="evidence" value="ECO:0007669"/>
    <property type="project" value="UniProtKB-KW"/>
</dbReference>
<evidence type="ECO:0000256" key="9">
    <source>
        <dbReference type="ARBA" id="ARBA00022723"/>
    </source>
</evidence>
<comment type="subcellular location">
    <subcellularLocation>
        <location evidence="2">Cytoplasm</location>
    </subcellularLocation>
</comment>
<evidence type="ECO:0000256" key="6">
    <source>
        <dbReference type="ARBA" id="ARBA00022490"/>
    </source>
</evidence>
<proteinExistence type="inferred from homology"/>
<dbReference type="EMBL" id="LAZR01050922">
    <property type="protein sequence ID" value="KKK86274.1"/>
    <property type="molecule type" value="Genomic_DNA"/>
</dbReference>
<comment type="similarity">
    <text evidence="4">Belongs to the purine/pyrimidine phosphoribosyltransferase family.</text>
</comment>
<dbReference type="NCBIfam" id="TIGR01203">
    <property type="entry name" value="HGPRTase"/>
    <property type="match status" value="1"/>
</dbReference>
<feature type="domain" description="Phosphoribosyltransferase" evidence="13">
    <location>
        <begin position="8"/>
        <end position="153"/>
    </location>
</feature>
<gene>
    <name evidence="14" type="ORF">LCGC14_2764900</name>
</gene>
<dbReference type="GO" id="GO:0000287">
    <property type="term" value="F:magnesium ion binding"/>
    <property type="evidence" value="ECO:0007669"/>
    <property type="project" value="TreeGrafter"/>
</dbReference>
<keyword evidence="7" id="KW-0328">Glycosyltransferase</keyword>
<name>A0A0F9B6H3_9ZZZZ</name>
<evidence type="ECO:0000256" key="1">
    <source>
        <dbReference type="ARBA" id="ARBA00001946"/>
    </source>
</evidence>
<keyword evidence="9" id="KW-0479">Metal-binding</keyword>
<keyword evidence="12" id="KW-0460">Magnesium</keyword>
<evidence type="ECO:0000256" key="2">
    <source>
        <dbReference type="ARBA" id="ARBA00004496"/>
    </source>
</evidence>
<protein>
    <recommendedName>
        <fullName evidence="5">hypoxanthine phosphoribosyltransferase</fullName>
        <ecNumber evidence="5">2.4.2.8</ecNumber>
    </recommendedName>
</protein>
<evidence type="ECO:0000256" key="8">
    <source>
        <dbReference type="ARBA" id="ARBA00022679"/>
    </source>
</evidence>
<evidence type="ECO:0000313" key="14">
    <source>
        <dbReference type="EMBL" id="KKK86274.1"/>
    </source>
</evidence>
<dbReference type="InterPro" id="IPR000836">
    <property type="entry name" value="PRTase_dom"/>
</dbReference>
<reference evidence="14" key="1">
    <citation type="journal article" date="2015" name="Nature">
        <title>Complex archaea that bridge the gap between prokaryotes and eukaryotes.</title>
        <authorList>
            <person name="Spang A."/>
            <person name="Saw J.H."/>
            <person name="Jorgensen S.L."/>
            <person name="Zaremba-Niedzwiedzka K."/>
            <person name="Martijn J."/>
            <person name="Lind A.E."/>
            <person name="van Eijk R."/>
            <person name="Schleper C."/>
            <person name="Guy L."/>
            <person name="Ettema T.J."/>
        </authorList>
    </citation>
    <scope>NUCLEOTIDE SEQUENCE</scope>
</reference>
<dbReference type="GO" id="GO:0032264">
    <property type="term" value="P:IMP salvage"/>
    <property type="evidence" value="ECO:0007669"/>
    <property type="project" value="TreeGrafter"/>
</dbReference>
<dbReference type="CDD" id="cd06223">
    <property type="entry name" value="PRTases_typeI"/>
    <property type="match status" value="1"/>
</dbReference>
<keyword evidence="8" id="KW-0808">Transferase</keyword>
<dbReference type="GO" id="GO:0006178">
    <property type="term" value="P:guanine salvage"/>
    <property type="evidence" value="ECO:0007669"/>
    <property type="project" value="TreeGrafter"/>
</dbReference>
<dbReference type="FunFam" id="3.40.50.2020:FF:000006">
    <property type="entry name" value="Hypoxanthine phosphoribosyltransferase"/>
    <property type="match status" value="1"/>
</dbReference>
<dbReference type="Gene3D" id="3.40.50.2020">
    <property type="match status" value="1"/>
</dbReference>
<dbReference type="GO" id="GO:0004422">
    <property type="term" value="F:hypoxanthine phosphoribosyltransferase activity"/>
    <property type="evidence" value="ECO:0007669"/>
    <property type="project" value="InterPro"/>
</dbReference>
<dbReference type="PANTHER" id="PTHR43340:SF1">
    <property type="entry name" value="HYPOXANTHINE PHOSPHORIBOSYLTRANSFERASE"/>
    <property type="match status" value="1"/>
</dbReference>
<sequence>GKPLYTVNQIQDRVKELADAVSKDFEGKELVVISILKGAFMFTSDLVRHIKVPLTMDFIIASSYLKTDSTGDVAIHCDIRENIMDKDVLLVEDIIDSGVTLNYIRERLMQRRPSSLKICGLLDKRARREVDVPIDYVGFEIPDVFVVGYGLDYDNKYRNLPYLAVFKKESEEG</sequence>
<organism evidence="14">
    <name type="scientific">marine sediment metagenome</name>
    <dbReference type="NCBI Taxonomy" id="412755"/>
    <lineage>
        <taxon>unclassified sequences</taxon>
        <taxon>metagenomes</taxon>
        <taxon>ecological metagenomes</taxon>
    </lineage>
</organism>
<dbReference type="InterPro" id="IPR050408">
    <property type="entry name" value="HGPRT"/>
</dbReference>
<evidence type="ECO:0000256" key="10">
    <source>
        <dbReference type="ARBA" id="ARBA00022726"/>
    </source>
</evidence>
<evidence type="ECO:0000256" key="5">
    <source>
        <dbReference type="ARBA" id="ARBA00011895"/>
    </source>
</evidence>
<dbReference type="InterPro" id="IPR005904">
    <property type="entry name" value="Hxn_phspho_trans"/>
</dbReference>
<dbReference type="SUPFAM" id="SSF53271">
    <property type="entry name" value="PRTase-like"/>
    <property type="match status" value="1"/>
</dbReference>
<evidence type="ECO:0000256" key="3">
    <source>
        <dbReference type="ARBA" id="ARBA00004669"/>
    </source>
</evidence>
<comment type="pathway">
    <text evidence="3">Purine metabolism; IMP biosynthesis via salvage pathway; IMP from hypoxanthine: step 1/1.</text>
</comment>
<dbReference type="PANTHER" id="PTHR43340">
    <property type="entry name" value="HYPOXANTHINE-GUANINE PHOSPHORIBOSYLTRANSFERASE"/>
    <property type="match status" value="1"/>
</dbReference>
<keyword evidence="6" id="KW-0963">Cytoplasm</keyword>